<accession>A0ABD0XGB1</accession>
<gene>
    <name evidence="1" type="ORF">UPYG_G00183470</name>
</gene>
<name>A0ABD0XGB1_UMBPY</name>
<dbReference type="PANTHER" id="PTHR15254">
    <property type="entry name" value="FANCONI ANEMIA GROUP G PROTEIN FAMILY MEMBER"/>
    <property type="match status" value="1"/>
</dbReference>
<dbReference type="AlphaFoldDB" id="A0ABD0XGB1"/>
<dbReference type="EMBL" id="JAGEUA010000005">
    <property type="protein sequence ID" value="KAL0979308.1"/>
    <property type="molecule type" value="Genomic_DNA"/>
</dbReference>
<dbReference type="InterPro" id="IPR019734">
    <property type="entry name" value="TPR_rpt"/>
</dbReference>
<evidence type="ECO:0000313" key="1">
    <source>
        <dbReference type="EMBL" id="KAL0979308.1"/>
    </source>
</evidence>
<evidence type="ECO:0008006" key="3">
    <source>
        <dbReference type="Google" id="ProtNLM"/>
    </source>
</evidence>
<keyword evidence="2" id="KW-1185">Reference proteome</keyword>
<dbReference type="Pfam" id="PF13181">
    <property type="entry name" value="TPR_8"/>
    <property type="match status" value="1"/>
</dbReference>
<dbReference type="InterPro" id="IPR011990">
    <property type="entry name" value="TPR-like_helical_dom_sf"/>
</dbReference>
<proteinExistence type="predicted"/>
<sequence>MRQSNRGKVQKLRRERSQGFEEDFVTAMFQESDTCLLDQWTEENNAIVKKCKQHTDRGDSVSREQGMQLLTWAFEASHKLLQIIQGVPAGPALVQLELAVVYNFCLFSFSQTKVTEAELLLTHSLERALGAVHCVHSPPDLPVFWRRVLKALGSTSSLRSGCLHLLCVHWALWLSTYSLGHILELQQELLSLCETLEEEQDDRRKAVEGGVERSAVSPALVMNPRELKDSLHICTVIAQAAERLCEGQCLEALKLLQKDPCPLAPRDLLAKIHTLTGLCLSRMGRPHSAVQCYRKALETDVRCFSALHQSILVYRQLGNTQAEIQALSLLHSALMMPHITQTFMGPPPLVCTAFLLPGKSLSSLLSVPSSLSVLHCLAQKCVLHGSVSEGVEHYLDLLAALQSDQQLSPVSCEASSLPRLPELYLEAASSLLMGQRPVDCLALCEEVISQTGDVLPERLQLEEPVEGSGDQNRLELVLWCGAAYLLQAHCYAHLKDWKPAVSLYTQCINLLIKVCVIQKSCAKQGMCVQSLQRLKGLALACRGISFLHREQKREALRDLQLSLQAAPGCAGAGLWMTEVLWKLGRRQEAAVCWETTQSSSLPPLSEDVPIYLLDPQNGPALDLTDLRVRMEEFTKT</sequence>
<dbReference type="PANTHER" id="PTHR15254:SF2">
    <property type="entry name" value="FANCONI ANEMIA GROUP G PROTEIN"/>
    <property type="match status" value="1"/>
</dbReference>
<dbReference type="Proteomes" id="UP001557470">
    <property type="component" value="Unassembled WGS sequence"/>
</dbReference>
<dbReference type="Gene3D" id="1.25.40.10">
    <property type="entry name" value="Tetratricopeptide repeat domain"/>
    <property type="match status" value="1"/>
</dbReference>
<evidence type="ECO:0000313" key="2">
    <source>
        <dbReference type="Proteomes" id="UP001557470"/>
    </source>
</evidence>
<dbReference type="SUPFAM" id="SSF48452">
    <property type="entry name" value="TPR-like"/>
    <property type="match status" value="2"/>
</dbReference>
<comment type="caution">
    <text evidence="1">The sequence shown here is derived from an EMBL/GenBank/DDBJ whole genome shotgun (WGS) entry which is preliminary data.</text>
</comment>
<dbReference type="InterPro" id="IPR039684">
    <property type="entry name" value="FANCG"/>
</dbReference>
<reference evidence="1 2" key="1">
    <citation type="submission" date="2024-06" db="EMBL/GenBank/DDBJ databases">
        <authorList>
            <person name="Pan Q."/>
            <person name="Wen M."/>
            <person name="Jouanno E."/>
            <person name="Zahm M."/>
            <person name="Klopp C."/>
            <person name="Cabau C."/>
            <person name="Louis A."/>
            <person name="Berthelot C."/>
            <person name="Parey E."/>
            <person name="Roest Crollius H."/>
            <person name="Montfort J."/>
            <person name="Robinson-Rechavi M."/>
            <person name="Bouchez O."/>
            <person name="Lampietro C."/>
            <person name="Lopez Roques C."/>
            <person name="Donnadieu C."/>
            <person name="Postlethwait J."/>
            <person name="Bobe J."/>
            <person name="Verreycken H."/>
            <person name="Guiguen Y."/>
        </authorList>
    </citation>
    <scope>NUCLEOTIDE SEQUENCE [LARGE SCALE GENOMIC DNA]</scope>
    <source>
        <strain evidence="1">Up_M1</strain>
        <tissue evidence="1">Testis</tissue>
    </source>
</reference>
<protein>
    <recommendedName>
        <fullName evidence="3">Fanconi anemia complementation group G</fullName>
    </recommendedName>
</protein>
<dbReference type="SMART" id="SM00028">
    <property type="entry name" value="TPR"/>
    <property type="match status" value="3"/>
</dbReference>
<organism evidence="1 2">
    <name type="scientific">Umbra pygmaea</name>
    <name type="common">Eastern mudminnow</name>
    <dbReference type="NCBI Taxonomy" id="75934"/>
    <lineage>
        <taxon>Eukaryota</taxon>
        <taxon>Metazoa</taxon>
        <taxon>Chordata</taxon>
        <taxon>Craniata</taxon>
        <taxon>Vertebrata</taxon>
        <taxon>Euteleostomi</taxon>
        <taxon>Actinopterygii</taxon>
        <taxon>Neopterygii</taxon>
        <taxon>Teleostei</taxon>
        <taxon>Protacanthopterygii</taxon>
        <taxon>Esociformes</taxon>
        <taxon>Umbridae</taxon>
        <taxon>Umbra</taxon>
    </lineage>
</organism>